<comment type="caution">
    <text evidence="10">The sequence shown here is derived from an EMBL/GenBank/DDBJ whole genome shotgun (WGS) entry which is preliminary data.</text>
</comment>
<organism evidence="10 11">
    <name type="scientific">Luteimonas composti</name>
    <dbReference type="NCBI Taxonomy" id="398257"/>
    <lineage>
        <taxon>Bacteria</taxon>
        <taxon>Pseudomonadati</taxon>
        <taxon>Pseudomonadota</taxon>
        <taxon>Gammaproteobacteria</taxon>
        <taxon>Lysobacterales</taxon>
        <taxon>Lysobacteraceae</taxon>
        <taxon>Luteimonas</taxon>
    </lineage>
</organism>
<dbReference type="PROSITE" id="PS51892">
    <property type="entry name" value="SUBTILASE"/>
    <property type="match status" value="1"/>
</dbReference>
<dbReference type="PRINTS" id="PR00723">
    <property type="entry name" value="SUBTILISIN"/>
</dbReference>
<proteinExistence type="inferred from homology"/>
<keyword evidence="4 6" id="KW-0378">Hydrolase</keyword>
<feature type="active site" description="Charge relay system" evidence="6">
    <location>
        <position position="320"/>
    </location>
</feature>
<dbReference type="InterPro" id="IPR023828">
    <property type="entry name" value="Peptidase_S8_Ser-AS"/>
</dbReference>
<dbReference type="PROSITE" id="PS00136">
    <property type="entry name" value="SUBTILASE_ASP"/>
    <property type="match status" value="1"/>
</dbReference>
<accession>A0ABT6MML6</accession>
<evidence type="ECO:0000256" key="2">
    <source>
        <dbReference type="ARBA" id="ARBA00022670"/>
    </source>
</evidence>
<dbReference type="InterPro" id="IPR000209">
    <property type="entry name" value="Peptidase_S8/S53_dom"/>
</dbReference>
<dbReference type="Gene3D" id="2.40.128.130">
    <property type="entry name" value="Autotransporter beta-domain"/>
    <property type="match status" value="1"/>
</dbReference>
<dbReference type="InterPro" id="IPR023827">
    <property type="entry name" value="Peptidase_S8_Asp-AS"/>
</dbReference>
<evidence type="ECO:0000256" key="5">
    <source>
        <dbReference type="ARBA" id="ARBA00022825"/>
    </source>
</evidence>
<name>A0ABT6MML6_9GAMM</name>
<dbReference type="Proteomes" id="UP001160550">
    <property type="component" value="Unassembled WGS sequence"/>
</dbReference>
<dbReference type="InterPro" id="IPR013425">
    <property type="entry name" value="Autotrns_rpt"/>
</dbReference>
<feature type="active site" description="Charge relay system" evidence="6">
    <location>
        <position position="88"/>
    </location>
</feature>
<dbReference type="PROSITE" id="PS00138">
    <property type="entry name" value="SUBTILASE_SER"/>
    <property type="match status" value="1"/>
</dbReference>
<sequence>MQQSVRKKHSLLAVAVTAACALSACGGGGGNTRADPPPVSPPPTAPPPAPPTVQDPDPAYSLHLAWTGADEAHAHGLTGAGTRIGIVDSGVNRNHPAMRDGRVVASFTYIDPRTNNLQVDDVVGHGTAVAQTAAGKPFGRWPGGIAPGAEIVSARIISDKPPEDDGSGRGNEVDGALGLGPIHADLIRQGVRVMNNSWGGLYWTNPAATAEIAAEYRPFIRDNGGLVVFSAGNSGFDDPSDTAALPSQPGTGGSLPAADLERGWLTVAALDSADPTQLAYYSNACGLAMRYCLAAPGTVVVTGTNDAPSAPTYARWTGTSFAAPIVSGAAALVWEAFPYFDNDLVRQTLLGTATDLGAAGVDEVFGYGAVDIAAAVQGPGRFDWGDVVAGFDTVTSTWGNAIDGDGGLVKRGSGRLVLGHAGTIGYRGDTRVEAGVLQVDGQLTRSHVQVGRQGTLTGAGTIGQSIRNAGTVAIDADNRLVAGGDYVQTGTGTLSVQVGTALLVEGAATLEGGTLHVSGIAPGYVTRASEPVLTAIEGLSGEFDQLTQASSLFLDAELAYDYDQSIVSLEIERLDVASAARRLAGVSKAGLAAAERLERAFGLLDAQPAAAEASLLQVAGAFQALSDEASAAAALDSLSGESHSLATSLGFDAIDMGRRALSTRLGQLHDGEALAGSWRQALGQGGSTGIASGGYRLDGWAMGQDQRSGQLVSGFSFGEMRSHDWLGGNRDRSRDRQTHAGVYLGRMSHAGYAAASLSTGRFDRGIERRLFAGDAARAGVFAAYSGGYTSFDVEAGRHQRLGDWQLTSYLGASHVGMRQDGFAEWGSGFALQAKAADLSRTQAIAGLRAGRDWHGLRLSAWSEWQQTLRADGFDVQAGFTGIDAWAPLPLADAAKSGGLVGFGLEAWLGRNARLMLDVDQRFGPRGSERVGSLRYVLGF</sequence>
<dbReference type="InterPro" id="IPR036709">
    <property type="entry name" value="Autotransporte_beta_dom_sf"/>
</dbReference>
<evidence type="ECO:0000259" key="9">
    <source>
        <dbReference type="PROSITE" id="PS51208"/>
    </source>
</evidence>
<evidence type="ECO:0000256" key="1">
    <source>
        <dbReference type="ARBA" id="ARBA00011073"/>
    </source>
</evidence>
<evidence type="ECO:0000313" key="11">
    <source>
        <dbReference type="Proteomes" id="UP001160550"/>
    </source>
</evidence>
<dbReference type="InterPro" id="IPR050131">
    <property type="entry name" value="Peptidase_S8_subtilisin-like"/>
</dbReference>
<evidence type="ECO:0000256" key="3">
    <source>
        <dbReference type="ARBA" id="ARBA00022729"/>
    </source>
</evidence>
<feature type="signal peptide" evidence="8">
    <location>
        <begin position="1"/>
        <end position="26"/>
    </location>
</feature>
<dbReference type="Pfam" id="PF00082">
    <property type="entry name" value="Peptidase_S8"/>
    <property type="match status" value="1"/>
</dbReference>
<dbReference type="Pfam" id="PF03797">
    <property type="entry name" value="Autotransporter"/>
    <property type="match status" value="1"/>
</dbReference>
<feature type="chain" id="PRO_5046390468" evidence="8">
    <location>
        <begin position="27"/>
        <end position="939"/>
    </location>
</feature>
<reference evidence="10" key="1">
    <citation type="journal article" date="2007" name="Int. J. Syst. Evol. Microbiol.">
        <title>Luteimonas composti sp. nov., a moderately thermophilic bacterium isolated from food waste.</title>
        <authorList>
            <person name="Young C.C."/>
            <person name="Kampfer P."/>
            <person name="Chen W.M."/>
            <person name="Yen W.S."/>
            <person name="Arun A.B."/>
            <person name="Lai W.A."/>
            <person name="Shen F.T."/>
            <person name="Rekha P.D."/>
            <person name="Lin K.Y."/>
            <person name="Chou J.H."/>
        </authorList>
    </citation>
    <scope>NUCLEOTIDE SEQUENCE</scope>
    <source>
        <strain evidence="10">CC-YY355</strain>
    </source>
</reference>
<dbReference type="PROSITE" id="PS51208">
    <property type="entry name" value="AUTOTRANSPORTER"/>
    <property type="match status" value="1"/>
</dbReference>
<reference evidence="10" key="2">
    <citation type="submission" date="2023-04" db="EMBL/GenBank/DDBJ databases">
        <authorList>
            <person name="Sun J.-Q."/>
        </authorList>
    </citation>
    <scope>NUCLEOTIDE SEQUENCE</scope>
    <source>
        <strain evidence="10">CC-YY355</strain>
    </source>
</reference>
<evidence type="ECO:0000313" key="10">
    <source>
        <dbReference type="EMBL" id="MDH7451832.1"/>
    </source>
</evidence>
<keyword evidence="2 6" id="KW-0645">Protease</keyword>
<dbReference type="CDD" id="cd04848">
    <property type="entry name" value="Peptidases_S8_Autotransporter_serine_protease_like"/>
    <property type="match status" value="1"/>
</dbReference>
<dbReference type="InterPro" id="IPR005546">
    <property type="entry name" value="Autotransporte_beta"/>
</dbReference>
<dbReference type="EMBL" id="JARYGX010000004">
    <property type="protein sequence ID" value="MDH7451832.1"/>
    <property type="molecule type" value="Genomic_DNA"/>
</dbReference>
<keyword evidence="11" id="KW-1185">Reference proteome</keyword>
<feature type="active site" description="Charge relay system" evidence="6">
    <location>
        <position position="125"/>
    </location>
</feature>
<dbReference type="Gene3D" id="3.40.50.200">
    <property type="entry name" value="Peptidase S8/S53 domain"/>
    <property type="match status" value="1"/>
</dbReference>
<feature type="domain" description="Autotransporter" evidence="9">
    <location>
        <begin position="670"/>
        <end position="939"/>
    </location>
</feature>
<dbReference type="InterPro" id="IPR015500">
    <property type="entry name" value="Peptidase_S8_subtilisin-rel"/>
</dbReference>
<dbReference type="PROSITE" id="PS51257">
    <property type="entry name" value="PROKAR_LIPOPROTEIN"/>
    <property type="match status" value="1"/>
</dbReference>
<comment type="similarity">
    <text evidence="1 6">Belongs to the peptidase S8 family.</text>
</comment>
<feature type="region of interest" description="Disordered" evidence="7">
    <location>
        <begin position="27"/>
        <end position="58"/>
    </location>
</feature>
<keyword evidence="5 6" id="KW-0720">Serine protease</keyword>
<evidence type="ECO:0000256" key="7">
    <source>
        <dbReference type="SAM" id="MobiDB-lite"/>
    </source>
</evidence>
<dbReference type="RefSeq" id="WP_280941036.1">
    <property type="nucleotide sequence ID" value="NZ_JARYGX010000004.1"/>
</dbReference>
<keyword evidence="3 8" id="KW-0732">Signal</keyword>
<dbReference type="SUPFAM" id="SSF52743">
    <property type="entry name" value="Subtilisin-like"/>
    <property type="match status" value="1"/>
</dbReference>
<evidence type="ECO:0000256" key="8">
    <source>
        <dbReference type="SAM" id="SignalP"/>
    </source>
</evidence>
<dbReference type="PANTHER" id="PTHR43806">
    <property type="entry name" value="PEPTIDASE S8"/>
    <property type="match status" value="1"/>
</dbReference>
<evidence type="ECO:0000256" key="4">
    <source>
        <dbReference type="ARBA" id="ARBA00022801"/>
    </source>
</evidence>
<dbReference type="InterPro" id="IPR036852">
    <property type="entry name" value="Peptidase_S8/S53_dom_sf"/>
</dbReference>
<gene>
    <name evidence="10" type="ORF">QF205_01905</name>
</gene>
<dbReference type="PANTHER" id="PTHR43806:SF11">
    <property type="entry name" value="CEREVISIN-RELATED"/>
    <property type="match status" value="1"/>
</dbReference>
<dbReference type="SUPFAM" id="SSF103515">
    <property type="entry name" value="Autotransporter"/>
    <property type="match status" value="1"/>
</dbReference>
<dbReference type="NCBIfam" id="TIGR02601">
    <property type="entry name" value="autotrns_rpt"/>
    <property type="match status" value="1"/>
</dbReference>
<protein>
    <submittedName>
        <fullName evidence="10">S8 family serine peptidase</fullName>
    </submittedName>
</protein>
<feature type="compositionally biased region" description="Pro residues" evidence="7">
    <location>
        <begin position="35"/>
        <end position="53"/>
    </location>
</feature>
<dbReference type="SMART" id="SM00869">
    <property type="entry name" value="Autotransporter"/>
    <property type="match status" value="1"/>
</dbReference>
<evidence type="ECO:0000256" key="6">
    <source>
        <dbReference type="PROSITE-ProRule" id="PRU01240"/>
    </source>
</evidence>
<dbReference type="InterPro" id="IPR034061">
    <property type="entry name" value="Peptidases_S8_Autotransporter"/>
</dbReference>